<comment type="caution">
    <text evidence="2">The sequence shown here is derived from an EMBL/GenBank/DDBJ whole genome shotgun (WGS) entry which is preliminary data.</text>
</comment>
<sequence>MEGLFQALITITNIKLGATFVFYLKVAFSPKFLLYTYSIFTKMGLRYKMDTTFMPSTLITLDNPPRRSLGIFFSKFWGRIGQIVPRLLHS</sequence>
<keyword evidence="1" id="KW-0812">Transmembrane</keyword>
<accession>A0A016SSF4</accession>
<dbReference type="Proteomes" id="UP000024635">
    <property type="component" value="Unassembled WGS sequence"/>
</dbReference>
<keyword evidence="1" id="KW-0472">Membrane</keyword>
<dbReference type="AlphaFoldDB" id="A0A016SSF4"/>
<protein>
    <submittedName>
        <fullName evidence="2">Uncharacterized protein</fullName>
    </submittedName>
</protein>
<evidence type="ECO:0000256" key="1">
    <source>
        <dbReference type="SAM" id="Phobius"/>
    </source>
</evidence>
<gene>
    <name evidence="2" type="primary">Acey_s0183.g906</name>
    <name evidence="2" type="ORF">Y032_0183g906</name>
</gene>
<proteinExistence type="predicted"/>
<feature type="transmembrane region" description="Helical" evidence="1">
    <location>
        <begin position="20"/>
        <end position="40"/>
    </location>
</feature>
<keyword evidence="3" id="KW-1185">Reference proteome</keyword>
<name>A0A016SSF4_9BILA</name>
<reference evidence="3" key="1">
    <citation type="journal article" date="2015" name="Nat. Genet.">
        <title>The genome and transcriptome of the zoonotic hookworm Ancylostoma ceylanicum identify infection-specific gene families.</title>
        <authorList>
            <person name="Schwarz E.M."/>
            <person name="Hu Y."/>
            <person name="Antoshechkin I."/>
            <person name="Miller M.M."/>
            <person name="Sternberg P.W."/>
            <person name="Aroian R.V."/>
        </authorList>
    </citation>
    <scope>NUCLEOTIDE SEQUENCE</scope>
    <source>
        <strain evidence="3">HY135</strain>
    </source>
</reference>
<evidence type="ECO:0000313" key="3">
    <source>
        <dbReference type="Proteomes" id="UP000024635"/>
    </source>
</evidence>
<evidence type="ECO:0000313" key="2">
    <source>
        <dbReference type="EMBL" id="EYB93302.1"/>
    </source>
</evidence>
<organism evidence="2 3">
    <name type="scientific">Ancylostoma ceylanicum</name>
    <dbReference type="NCBI Taxonomy" id="53326"/>
    <lineage>
        <taxon>Eukaryota</taxon>
        <taxon>Metazoa</taxon>
        <taxon>Ecdysozoa</taxon>
        <taxon>Nematoda</taxon>
        <taxon>Chromadorea</taxon>
        <taxon>Rhabditida</taxon>
        <taxon>Rhabditina</taxon>
        <taxon>Rhabditomorpha</taxon>
        <taxon>Strongyloidea</taxon>
        <taxon>Ancylostomatidae</taxon>
        <taxon>Ancylostomatinae</taxon>
        <taxon>Ancylostoma</taxon>
    </lineage>
</organism>
<keyword evidence="1" id="KW-1133">Transmembrane helix</keyword>
<dbReference type="EMBL" id="JARK01001519">
    <property type="protein sequence ID" value="EYB93302.1"/>
    <property type="molecule type" value="Genomic_DNA"/>
</dbReference>